<keyword evidence="5 12" id="KW-0812">Transmembrane</keyword>
<feature type="binding site" evidence="11">
    <location>
        <position position="90"/>
    </location>
    <ligand>
        <name>K(+)</name>
        <dbReference type="ChEBI" id="CHEBI:29103"/>
    </ligand>
</feature>
<feature type="binding site" evidence="11">
    <location>
        <position position="91"/>
    </location>
    <ligand>
        <name>K(+)</name>
        <dbReference type="ChEBI" id="CHEBI:29103"/>
    </ligand>
</feature>
<evidence type="ECO:0000256" key="8">
    <source>
        <dbReference type="ARBA" id="ARBA00023065"/>
    </source>
</evidence>
<feature type="transmembrane region" description="Helical" evidence="12">
    <location>
        <begin position="155"/>
        <end position="179"/>
    </location>
</feature>
<evidence type="ECO:0000256" key="5">
    <source>
        <dbReference type="ARBA" id="ARBA00022692"/>
    </source>
</evidence>
<keyword evidence="2 10" id="KW-0813">Transport</keyword>
<keyword evidence="6 10" id="KW-0630">Potassium</keyword>
<dbReference type="InterPro" id="IPR003445">
    <property type="entry name" value="Cat_transpt"/>
</dbReference>
<keyword evidence="9 10" id="KW-0472">Membrane</keyword>
<dbReference type="GO" id="GO:0005886">
    <property type="term" value="C:plasma membrane"/>
    <property type="evidence" value="ECO:0007669"/>
    <property type="project" value="UniProtKB-SubCell"/>
</dbReference>
<dbReference type="Proteomes" id="UP000215405">
    <property type="component" value="Unassembled WGS sequence"/>
</dbReference>
<evidence type="ECO:0000256" key="9">
    <source>
        <dbReference type="ARBA" id="ARBA00023136"/>
    </source>
</evidence>
<evidence type="ECO:0000313" key="14">
    <source>
        <dbReference type="Proteomes" id="UP000215405"/>
    </source>
</evidence>
<feature type="transmembrane region" description="Helical" evidence="12">
    <location>
        <begin position="372"/>
        <end position="392"/>
    </location>
</feature>
<keyword evidence="3 10" id="KW-1003">Cell membrane</keyword>
<feature type="transmembrane region" description="Helical" evidence="12">
    <location>
        <begin position="250"/>
        <end position="270"/>
    </location>
</feature>
<dbReference type="AlphaFoldDB" id="A0A231UY32"/>
<evidence type="ECO:0000256" key="10">
    <source>
        <dbReference type="PIRNR" id="PIRNR006247"/>
    </source>
</evidence>
<name>A0A231UY32_9HYPH</name>
<dbReference type="InterPro" id="IPR004772">
    <property type="entry name" value="TrkH"/>
</dbReference>
<evidence type="ECO:0000256" key="2">
    <source>
        <dbReference type="ARBA" id="ARBA00022448"/>
    </source>
</evidence>
<dbReference type="PANTHER" id="PTHR32024:SF3">
    <property type="entry name" value="TRK SYSTEM POTASSIUM UPTAKE PROTEIN"/>
    <property type="match status" value="1"/>
</dbReference>
<keyword evidence="4 10" id="KW-0633">Potassium transport</keyword>
<feature type="binding site" evidence="11">
    <location>
        <position position="198"/>
    </location>
    <ligand>
        <name>K(+)</name>
        <dbReference type="ChEBI" id="CHEBI:29103"/>
    </ligand>
</feature>
<evidence type="ECO:0000256" key="3">
    <source>
        <dbReference type="ARBA" id="ARBA00022475"/>
    </source>
</evidence>
<keyword evidence="11" id="KW-0479">Metal-binding</keyword>
<evidence type="ECO:0000256" key="7">
    <source>
        <dbReference type="ARBA" id="ARBA00022989"/>
    </source>
</evidence>
<reference evidence="14" key="1">
    <citation type="journal article" date="2017" name="Int. J. Syst. Evol. Microbiol.">
        <title>Notoacmeibacter marinus gen. nov., sp. nov., isolated from the gut of a limpet and proposal of Notoacmeibacteraceae fam. nov. in the order Rhizobiales of the class Alphaproteobacteria.</title>
        <authorList>
            <person name="Huang Z."/>
            <person name="Guo F."/>
            <person name="Lai Q."/>
        </authorList>
    </citation>
    <scope>NUCLEOTIDE SEQUENCE [LARGE SCALE GENOMIC DNA]</scope>
    <source>
        <strain evidence="14">XMTR2A4</strain>
    </source>
</reference>
<feature type="binding site" evidence="11">
    <location>
        <position position="294"/>
    </location>
    <ligand>
        <name>K(+)</name>
        <dbReference type="ChEBI" id="CHEBI:29103"/>
    </ligand>
</feature>
<feature type="transmembrane region" description="Helical" evidence="12">
    <location>
        <begin position="112"/>
        <end position="134"/>
    </location>
</feature>
<sequence length="461" mass="49787">MLLPGAVDLYVGNPDWRVFAMTSFTVGGLALTVILATRGPAPRPSVRLAFLVVNILWLTLGFAGAMPLYFSSLPIDFVHALFESVSAVTTTGSTVISGLDDLPPGLLLWRSLLQWIGGIGVIALGLFVLPYLRLGGFSYFRIESSDIEDRPFARFSTFSVALLGVYFGLTFLCGFSYLIGGMSTFDAVNHALTTIATGGFSTHDASFGFFEDPWLIWTATIFMAVAGLPFTILAVVAFRRQTDAIRDPQIQTYFLILIGLIGVCSIWLIVTDQYEPFDAVTHSAFNFVSIVTTTGYATEDYSGWGSLALLLAFAAMWLGGCSGSTAGGIKTYRFVILWQSFVNNLKQLLFQRIVSPIRYGERVVSNEMEKGVALFIASYVCIWIVLSIALAATGLDIMTSLSGALTALSNVGPGLGALIGPSGNFQSLGDVALSILIVGMVLGRLEIATVLMLLTPLFWRR</sequence>
<evidence type="ECO:0000256" key="12">
    <source>
        <dbReference type="SAM" id="Phobius"/>
    </source>
</evidence>
<dbReference type="PANTHER" id="PTHR32024">
    <property type="entry name" value="TRK SYSTEM POTASSIUM UPTAKE PROTEIN TRKG-RELATED"/>
    <property type="match status" value="1"/>
</dbReference>
<feature type="transmembrane region" description="Helical" evidence="12">
    <location>
        <begin position="48"/>
        <end position="70"/>
    </location>
</feature>
<keyword evidence="10" id="KW-0997">Cell inner membrane</keyword>
<evidence type="ECO:0000256" key="1">
    <source>
        <dbReference type="ARBA" id="ARBA00004651"/>
    </source>
</evidence>
<keyword evidence="7 12" id="KW-1133">Transmembrane helix</keyword>
<comment type="subcellular location">
    <subcellularLocation>
        <location evidence="10">Cell inner membrane</location>
        <topology evidence="10">Multi-pass membrane protein</topology>
    </subcellularLocation>
    <subcellularLocation>
        <location evidence="1">Cell membrane</location>
        <topology evidence="1">Multi-pass membrane protein</topology>
    </subcellularLocation>
</comment>
<feature type="transmembrane region" description="Helical" evidence="12">
    <location>
        <begin position="16"/>
        <end position="36"/>
    </location>
</feature>
<feature type="transmembrane region" description="Helical" evidence="12">
    <location>
        <begin position="214"/>
        <end position="238"/>
    </location>
</feature>
<dbReference type="OrthoDB" id="9810952at2"/>
<comment type="function">
    <text evidence="10">Low-affinity potassium transport system. Interacts with Trk system potassium uptake protein TrkA.</text>
</comment>
<evidence type="ECO:0000256" key="11">
    <source>
        <dbReference type="PIRSR" id="PIRSR006247-1"/>
    </source>
</evidence>
<feature type="binding site" evidence="11">
    <location>
        <position position="411"/>
    </location>
    <ligand>
        <name>K(+)</name>
        <dbReference type="ChEBI" id="CHEBI:29103"/>
    </ligand>
</feature>
<feature type="transmembrane region" description="Helical" evidence="12">
    <location>
        <begin position="431"/>
        <end position="459"/>
    </location>
</feature>
<feature type="transmembrane region" description="Helical" evidence="12">
    <location>
        <begin position="301"/>
        <end position="320"/>
    </location>
</feature>
<dbReference type="GO" id="GO:0046872">
    <property type="term" value="F:metal ion binding"/>
    <property type="evidence" value="ECO:0007669"/>
    <property type="project" value="UniProtKB-KW"/>
</dbReference>
<evidence type="ECO:0000256" key="4">
    <source>
        <dbReference type="ARBA" id="ARBA00022538"/>
    </source>
</evidence>
<dbReference type="GO" id="GO:0015379">
    <property type="term" value="F:potassium:chloride symporter activity"/>
    <property type="evidence" value="ECO:0007669"/>
    <property type="project" value="InterPro"/>
</dbReference>
<organism evidence="13 14">
    <name type="scientific">Notoacmeibacter marinus</name>
    <dbReference type="NCBI Taxonomy" id="1876515"/>
    <lineage>
        <taxon>Bacteria</taxon>
        <taxon>Pseudomonadati</taxon>
        <taxon>Pseudomonadota</taxon>
        <taxon>Alphaproteobacteria</taxon>
        <taxon>Hyphomicrobiales</taxon>
        <taxon>Notoacmeibacteraceae</taxon>
        <taxon>Notoacmeibacter</taxon>
    </lineage>
</organism>
<keyword evidence="8 10" id="KW-0406">Ion transport</keyword>
<gene>
    <name evidence="13" type="ORF">B7H23_08755</name>
</gene>
<feature type="binding site" evidence="11">
    <location>
        <position position="410"/>
    </location>
    <ligand>
        <name>K(+)</name>
        <dbReference type="ChEBI" id="CHEBI:29103"/>
    </ligand>
</feature>
<comment type="similarity">
    <text evidence="10">Belongs to the TrkH potassium transport family.</text>
</comment>
<dbReference type="PIRSF" id="PIRSF006247">
    <property type="entry name" value="TrkH"/>
    <property type="match status" value="1"/>
</dbReference>
<evidence type="ECO:0000313" key="13">
    <source>
        <dbReference type="EMBL" id="OXT00863.1"/>
    </source>
</evidence>
<accession>A0A231UY32</accession>
<evidence type="ECO:0000256" key="6">
    <source>
        <dbReference type="ARBA" id="ARBA00022958"/>
    </source>
</evidence>
<proteinExistence type="inferred from homology"/>
<dbReference type="Pfam" id="PF02386">
    <property type="entry name" value="TrkH"/>
    <property type="match status" value="1"/>
</dbReference>
<feature type="binding site" evidence="11">
    <location>
        <position position="293"/>
    </location>
    <ligand>
        <name>K(+)</name>
        <dbReference type="ChEBI" id="CHEBI:29103"/>
    </ligand>
</feature>
<keyword evidence="14" id="KW-1185">Reference proteome</keyword>
<protein>
    <recommendedName>
        <fullName evidence="10">Trk system potassium uptake protein</fullName>
    </recommendedName>
</protein>
<comment type="caution">
    <text evidence="13">The sequence shown here is derived from an EMBL/GenBank/DDBJ whole genome shotgun (WGS) entry which is preliminary data.</text>
</comment>
<dbReference type="EMBL" id="NBYO01000002">
    <property type="protein sequence ID" value="OXT00863.1"/>
    <property type="molecule type" value="Genomic_DNA"/>
</dbReference>